<dbReference type="EMBL" id="QYUN01000002">
    <property type="protein sequence ID" value="RJG07678.1"/>
    <property type="molecule type" value="Genomic_DNA"/>
</dbReference>
<comment type="caution">
    <text evidence="5">The sequence shown here is derived from an EMBL/GenBank/DDBJ whole genome shotgun (WGS) entry which is preliminary data.</text>
</comment>
<evidence type="ECO:0000256" key="3">
    <source>
        <dbReference type="ARBA" id="ARBA00023004"/>
    </source>
</evidence>
<organism evidence="5 6">
    <name type="scientific">Noviherbaspirillum cavernae</name>
    <dbReference type="NCBI Taxonomy" id="2320862"/>
    <lineage>
        <taxon>Bacteria</taxon>
        <taxon>Pseudomonadati</taxon>
        <taxon>Pseudomonadota</taxon>
        <taxon>Betaproteobacteria</taxon>
        <taxon>Burkholderiales</taxon>
        <taxon>Oxalobacteraceae</taxon>
        <taxon>Noviherbaspirillum</taxon>
    </lineage>
</organism>
<evidence type="ECO:0000259" key="4">
    <source>
        <dbReference type="Pfam" id="PF19583"/>
    </source>
</evidence>
<dbReference type="Pfam" id="PF19583">
    <property type="entry name" value="ODP"/>
    <property type="match status" value="1"/>
</dbReference>
<dbReference type="GO" id="GO:0016787">
    <property type="term" value="F:hydrolase activity"/>
    <property type="evidence" value="ECO:0007669"/>
    <property type="project" value="UniProtKB-KW"/>
</dbReference>
<dbReference type="PANTHER" id="PTHR32145">
    <property type="entry name" value="DIFLAVIN FLAVOPROTEIN A 2-RELATED"/>
    <property type="match status" value="1"/>
</dbReference>
<evidence type="ECO:0000313" key="5">
    <source>
        <dbReference type="EMBL" id="RJG07678.1"/>
    </source>
</evidence>
<keyword evidence="6" id="KW-1185">Reference proteome</keyword>
<proteinExistence type="predicted"/>
<keyword evidence="5" id="KW-0378">Hydrolase</keyword>
<gene>
    <name evidence="5" type="ORF">D3870_18250</name>
</gene>
<dbReference type="Proteomes" id="UP000285190">
    <property type="component" value="Unassembled WGS sequence"/>
</dbReference>
<evidence type="ECO:0000256" key="2">
    <source>
        <dbReference type="ARBA" id="ARBA00022982"/>
    </source>
</evidence>
<dbReference type="SUPFAM" id="SSF56281">
    <property type="entry name" value="Metallo-hydrolase/oxidoreductase"/>
    <property type="match status" value="1"/>
</dbReference>
<dbReference type="RefSeq" id="WP_119741377.1">
    <property type="nucleotide sequence ID" value="NZ_QYUN01000002.1"/>
</dbReference>
<sequence>MPVINTQSGTSVDEIADHIFRISTPVPPSVMPGGFTFNQYLIADDRPFLYHSGPRRLFAMVSEAVAHVLPLSTLAYVGFSHVEADECGSLNDFLRAAPQAVPVCGRIAAMVSIGDLADRAPLSMADGDLLELGHHRLQWFEMPHLPHGWENVTVFDQTSNTLLCGDLFTQPGHEPAPITEQDILEPSEAFRLEMDYYAHAPDTRQMLTRLARLHPSTLACMHGSAWVGKGDALLLELAERVSPG</sequence>
<dbReference type="InterPro" id="IPR036866">
    <property type="entry name" value="RibonucZ/Hydroxyglut_hydro"/>
</dbReference>
<dbReference type="InterPro" id="IPR045761">
    <property type="entry name" value="ODP_dom"/>
</dbReference>
<dbReference type="Gene3D" id="3.60.15.10">
    <property type="entry name" value="Ribonuclease Z/Hydroxyacylglutathione hydrolase-like"/>
    <property type="match status" value="1"/>
</dbReference>
<dbReference type="PANTHER" id="PTHR32145:SF11">
    <property type="entry name" value="DIFLAVIN FLAVOPROTEIN A 2-RELATED"/>
    <property type="match status" value="1"/>
</dbReference>
<dbReference type="AlphaFoldDB" id="A0A418X5B4"/>
<accession>A0A418X5B4</accession>
<feature type="domain" description="ODP" evidence="4">
    <location>
        <begin position="36"/>
        <end position="223"/>
    </location>
</feature>
<keyword evidence="1" id="KW-0813">Transport</keyword>
<keyword evidence="3" id="KW-0408">Iron</keyword>
<evidence type="ECO:0000313" key="6">
    <source>
        <dbReference type="Proteomes" id="UP000285190"/>
    </source>
</evidence>
<dbReference type="OrthoDB" id="9800607at2"/>
<evidence type="ECO:0000256" key="1">
    <source>
        <dbReference type="ARBA" id="ARBA00022448"/>
    </source>
</evidence>
<reference evidence="5 6" key="1">
    <citation type="submission" date="2018-09" db="EMBL/GenBank/DDBJ databases">
        <authorList>
            <person name="Zhu H."/>
        </authorList>
    </citation>
    <scope>NUCLEOTIDE SEQUENCE [LARGE SCALE GENOMIC DNA]</scope>
    <source>
        <strain evidence="5 6">K2R10-39</strain>
    </source>
</reference>
<keyword evidence="2" id="KW-0249">Electron transport</keyword>
<protein>
    <submittedName>
        <fullName evidence="5">MBL fold metallo-hydrolase</fullName>
    </submittedName>
</protein>
<name>A0A418X5B4_9BURK</name>
<dbReference type="InterPro" id="IPR051285">
    <property type="entry name" value="NADH_oxidoreductase_modular"/>
</dbReference>